<keyword evidence="7" id="KW-0808">Transferase</keyword>
<dbReference type="Gene3D" id="3.40.640.10">
    <property type="entry name" value="Type I PLP-dependent aspartate aminotransferase-like (Major domain)"/>
    <property type="match status" value="1"/>
</dbReference>
<evidence type="ECO:0000259" key="11">
    <source>
        <dbReference type="Pfam" id="PF00266"/>
    </source>
</evidence>
<evidence type="ECO:0000256" key="8">
    <source>
        <dbReference type="ARBA" id="ARBA00022898"/>
    </source>
</evidence>
<evidence type="ECO:0000256" key="2">
    <source>
        <dbReference type="ARBA" id="ARBA00005099"/>
    </source>
</evidence>
<reference evidence="12" key="1">
    <citation type="submission" date="2023-10" db="EMBL/GenBank/DDBJ databases">
        <authorList>
            <person name="Chen Y."/>
            <person name="Shah S."/>
            <person name="Dougan E. K."/>
            <person name="Thang M."/>
            <person name="Chan C."/>
        </authorList>
    </citation>
    <scope>NUCLEOTIDE SEQUENCE [LARGE SCALE GENOMIC DNA]</scope>
</reference>
<evidence type="ECO:0000256" key="5">
    <source>
        <dbReference type="ARBA" id="ARBA00022576"/>
    </source>
</evidence>
<comment type="similarity">
    <text evidence="3">Belongs to the class-V pyridoxal-phosphate-dependent aminotransferase family. SerC subfamily.</text>
</comment>
<dbReference type="InterPro" id="IPR015424">
    <property type="entry name" value="PyrdxlP-dep_Trfase"/>
</dbReference>
<organism evidence="12 13">
    <name type="scientific">Prorocentrum cordatum</name>
    <dbReference type="NCBI Taxonomy" id="2364126"/>
    <lineage>
        <taxon>Eukaryota</taxon>
        <taxon>Sar</taxon>
        <taxon>Alveolata</taxon>
        <taxon>Dinophyceae</taxon>
        <taxon>Prorocentrales</taxon>
        <taxon>Prorocentraceae</taxon>
        <taxon>Prorocentrum</taxon>
    </lineage>
</organism>
<proteinExistence type="inferred from homology"/>
<comment type="catalytic activity">
    <reaction evidence="10">
        <text>O-phospho-L-serine + 2-oxoglutarate = 3-phosphooxypyruvate + L-glutamate</text>
        <dbReference type="Rhea" id="RHEA:14329"/>
        <dbReference type="ChEBI" id="CHEBI:16810"/>
        <dbReference type="ChEBI" id="CHEBI:18110"/>
        <dbReference type="ChEBI" id="CHEBI:29985"/>
        <dbReference type="ChEBI" id="CHEBI:57524"/>
        <dbReference type="EC" id="2.6.1.52"/>
    </reaction>
</comment>
<gene>
    <name evidence="12" type="ORF">PCOR1329_LOCUS79045</name>
</gene>
<comment type="caution">
    <text evidence="12">The sequence shown here is derived from an EMBL/GenBank/DDBJ whole genome shotgun (WGS) entry which is preliminary data.</text>
</comment>
<feature type="domain" description="Aminotransferase class V" evidence="11">
    <location>
        <begin position="6"/>
        <end position="355"/>
    </location>
</feature>
<dbReference type="EMBL" id="CAUYUJ010021068">
    <property type="protein sequence ID" value="CAK0902441.1"/>
    <property type="molecule type" value="Genomic_DNA"/>
</dbReference>
<protein>
    <recommendedName>
        <fullName evidence="4">phosphoserine transaminase</fullName>
        <ecNumber evidence="4">2.6.1.52</ecNumber>
    </recommendedName>
</protein>
<keyword evidence="13" id="KW-1185">Reference proteome</keyword>
<dbReference type="PANTHER" id="PTHR43247:SF1">
    <property type="entry name" value="PHOSPHOSERINE AMINOTRANSFERASE"/>
    <property type="match status" value="1"/>
</dbReference>
<keyword evidence="5" id="KW-0032">Aminotransferase</keyword>
<dbReference type="InterPro" id="IPR022278">
    <property type="entry name" value="Pser_aminoTfrase"/>
</dbReference>
<evidence type="ECO:0000313" key="13">
    <source>
        <dbReference type="Proteomes" id="UP001189429"/>
    </source>
</evidence>
<dbReference type="InterPro" id="IPR015421">
    <property type="entry name" value="PyrdxlP-dep_Trfase_major"/>
</dbReference>
<dbReference type="InterPro" id="IPR000192">
    <property type="entry name" value="Aminotrans_V_dom"/>
</dbReference>
<dbReference type="HAMAP" id="MF_00160">
    <property type="entry name" value="SerC_aminotrans_5"/>
    <property type="match status" value="1"/>
</dbReference>
<dbReference type="Pfam" id="PF00266">
    <property type="entry name" value="Aminotran_5"/>
    <property type="match status" value="1"/>
</dbReference>
<name>A0ABN9XR52_9DINO</name>
<keyword evidence="6" id="KW-0028">Amino-acid biosynthesis</keyword>
<dbReference type="NCBIfam" id="NF003764">
    <property type="entry name" value="PRK05355.1"/>
    <property type="match status" value="1"/>
</dbReference>
<comment type="pathway">
    <text evidence="2">Amino-acid biosynthesis; L-serine biosynthesis; L-serine from 3-phospho-D-glycerate: step 2/3.</text>
</comment>
<dbReference type="Gene3D" id="3.90.1150.10">
    <property type="entry name" value="Aspartate Aminotransferase, domain 1"/>
    <property type="match status" value="1"/>
</dbReference>
<keyword evidence="8" id="KW-0663">Pyridoxal phosphate</keyword>
<evidence type="ECO:0000256" key="1">
    <source>
        <dbReference type="ARBA" id="ARBA00001933"/>
    </source>
</evidence>
<evidence type="ECO:0000256" key="10">
    <source>
        <dbReference type="ARBA" id="ARBA00049007"/>
    </source>
</evidence>
<evidence type="ECO:0000256" key="6">
    <source>
        <dbReference type="ARBA" id="ARBA00022605"/>
    </source>
</evidence>
<accession>A0ABN9XR52</accession>
<evidence type="ECO:0000256" key="3">
    <source>
        <dbReference type="ARBA" id="ARBA00006904"/>
    </source>
</evidence>
<comment type="cofactor">
    <cofactor evidence="1">
        <name>pyridoxal 5'-phosphate</name>
        <dbReference type="ChEBI" id="CHEBI:597326"/>
    </cofactor>
</comment>
<dbReference type="NCBIfam" id="TIGR01364">
    <property type="entry name" value="serC_1"/>
    <property type="match status" value="1"/>
</dbReference>
<evidence type="ECO:0000313" key="12">
    <source>
        <dbReference type="EMBL" id="CAK0902441.1"/>
    </source>
</evidence>
<dbReference type="EC" id="2.6.1.52" evidence="4"/>
<evidence type="ECO:0000256" key="4">
    <source>
        <dbReference type="ARBA" id="ARBA00013030"/>
    </source>
</evidence>
<dbReference type="SUPFAM" id="SSF53383">
    <property type="entry name" value="PLP-dependent transferases"/>
    <property type="match status" value="1"/>
</dbReference>
<dbReference type="PANTHER" id="PTHR43247">
    <property type="entry name" value="PHOSPHOSERINE AMINOTRANSFERASE"/>
    <property type="match status" value="1"/>
</dbReference>
<dbReference type="Proteomes" id="UP001189429">
    <property type="component" value="Unassembled WGS sequence"/>
</dbReference>
<evidence type="ECO:0000256" key="9">
    <source>
        <dbReference type="ARBA" id="ARBA00023299"/>
    </source>
</evidence>
<keyword evidence="9" id="KW-0718">Serine biosynthesis</keyword>
<sequence length="368" mass="40403">MAEGRIYNFSAGPSQMPLEVLEEVQKELVNYKGTGMSVMEMSHRSKEYMAIAAEAEKNLRDIYGIPGDYKVFFAQGGATLQFSSVPLNMLGSKAKADYVVTGQWSDKASKECKKYGVPNNVCDTKATKYTSIPAVSTWKIDKEAAYIHYCANETVNGVEFSYTPDVGDVPLVADMSSNFVSKPIDVSKHAYIYAGAQKNLGPAGISIGILHPKFADGSSELKICPTYCSFKTMADNGSMYNTPASFTWYVIGEYLKYTKKVGGVQHWAEQSDKKAGLIYGIIDGSDGFYNCPVEKSSRSRMNVPFTIAGGDEAMEKKFLDDAKKVNLFTLAGHRSVGGCRASLYNGMPLEGVEKLGDFMKSFMDENRK</sequence>
<dbReference type="PIRSF" id="PIRSF000525">
    <property type="entry name" value="SerC"/>
    <property type="match status" value="1"/>
</dbReference>
<dbReference type="InterPro" id="IPR015422">
    <property type="entry name" value="PyrdxlP-dep_Trfase_small"/>
</dbReference>
<evidence type="ECO:0000256" key="7">
    <source>
        <dbReference type="ARBA" id="ARBA00022679"/>
    </source>
</evidence>